<evidence type="ECO:0000256" key="5">
    <source>
        <dbReference type="HAMAP-Rule" id="MF_00099"/>
    </source>
</evidence>
<evidence type="ECO:0000256" key="1">
    <source>
        <dbReference type="ARBA" id="ARBA00022490"/>
    </source>
</evidence>
<dbReference type="InterPro" id="IPR001789">
    <property type="entry name" value="Sig_transdc_resp-reg_receiver"/>
</dbReference>
<dbReference type="InterPro" id="IPR035909">
    <property type="entry name" value="CheB_C"/>
</dbReference>
<sequence>MSTTNSARPVRVVLADDSALMRKKLREIIESDPALQVVACARDGAAAVDAVREHDPDVVTLDINMPVMDGMTALQAIMHESPRPVLIISSLTQEGALATYECLELGAVDVLPKLGGTISADIERQSRDIIEKVKAAARARVRRPGARRPAPAPAPAPEVAVLPTERSAVKGARADRVVAIGVSTGGPKTLQEVVPQLPPDLPAAVVIVQHMPETFTASFARSLGRTSQMPVKEAEAGDVLLNGHVYVARGGKHLIFADRRPTGGVMARYVTQPADALHIPSVDVMMHSAVEAFGARVVGVLLTGMGCDGADGMVAIRRAGGETIAEDESTCVVYGMPAVAAARGGAAHVLPCHEVATKVVSLLRRNR</sequence>
<dbReference type="CDD" id="cd16432">
    <property type="entry name" value="CheB_Rec"/>
    <property type="match status" value="1"/>
</dbReference>
<dbReference type="Gene3D" id="3.40.50.180">
    <property type="entry name" value="Methylesterase CheB, C-terminal domain"/>
    <property type="match status" value="1"/>
</dbReference>
<evidence type="ECO:0000313" key="10">
    <source>
        <dbReference type="EMBL" id="MDY3557945.1"/>
    </source>
</evidence>
<comment type="domain">
    <text evidence="5">Contains a C-terminal catalytic domain, and an N-terminal region which modulates catalytic activity.</text>
</comment>
<dbReference type="Proteomes" id="UP001272242">
    <property type="component" value="Unassembled WGS sequence"/>
</dbReference>
<feature type="active site" evidence="5 6">
    <location>
        <position position="183"/>
    </location>
</feature>
<comment type="PTM">
    <text evidence="5">Phosphorylated by CheA. Phosphorylation of the N-terminal regulatory domain activates the methylesterase activity.</text>
</comment>
<feature type="active site" evidence="5 6">
    <location>
        <position position="210"/>
    </location>
</feature>
<evidence type="ECO:0000313" key="11">
    <source>
        <dbReference type="Proteomes" id="UP001272242"/>
    </source>
</evidence>
<gene>
    <name evidence="5" type="primary">cheB</name>
    <name evidence="10" type="ORF">R5W23_006282</name>
</gene>
<evidence type="ECO:0000259" key="8">
    <source>
        <dbReference type="PROSITE" id="PS50110"/>
    </source>
</evidence>
<comment type="catalytic activity">
    <reaction evidence="5">
        <text>L-glutaminyl-[protein] + H2O = L-glutamyl-[protein] + NH4(+)</text>
        <dbReference type="Rhea" id="RHEA:16441"/>
        <dbReference type="Rhea" id="RHEA-COMP:10207"/>
        <dbReference type="Rhea" id="RHEA-COMP:10208"/>
        <dbReference type="ChEBI" id="CHEBI:15377"/>
        <dbReference type="ChEBI" id="CHEBI:28938"/>
        <dbReference type="ChEBI" id="CHEBI:29973"/>
        <dbReference type="ChEBI" id="CHEBI:30011"/>
        <dbReference type="EC" id="3.5.1.44"/>
    </reaction>
</comment>
<dbReference type="InterPro" id="IPR011006">
    <property type="entry name" value="CheY-like_superfamily"/>
</dbReference>
<feature type="domain" description="CheB-type methylesterase" evidence="9">
    <location>
        <begin position="171"/>
        <end position="366"/>
    </location>
</feature>
<dbReference type="NCBIfam" id="NF001965">
    <property type="entry name" value="PRK00742.1"/>
    <property type="match status" value="1"/>
</dbReference>
<dbReference type="NCBIfam" id="NF009206">
    <property type="entry name" value="PRK12555.1"/>
    <property type="match status" value="1"/>
</dbReference>
<evidence type="ECO:0000259" key="9">
    <source>
        <dbReference type="PROSITE" id="PS50122"/>
    </source>
</evidence>
<dbReference type="EMBL" id="JAXBLV010000008">
    <property type="protein sequence ID" value="MDY3557945.1"/>
    <property type="molecule type" value="Genomic_DNA"/>
</dbReference>
<evidence type="ECO:0000256" key="6">
    <source>
        <dbReference type="PROSITE-ProRule" id="PRU00050"/>
    </source>
</evidence>
<keyword evidence="11" id="KW-1185">Reference proteome</keyword>
<comment type="caution">
    <text evidence="10">The sequence shown here is derived from an EMBL/GenBank/DDBJ whole genome shotgun (WGS) entry which is preliminary data.</text>
</comment>
<dbReference type="Gene3D" id="3.40.50.2300">
    <property type="match status" value="1"/>
</dbReference>
<dbReference type="PROSITE" id="PS50110">
    <property type="entry name" value="RESPONSE_REGULATORY"/>
    <property type="match status" value="1"/>
</dbReference>
<evidence type="ECO:0000256" key="2">
    <source>
        <dbReference type="ARBA" id="ARBA00022500"/>
    </source>
</evidence>
<accession>A0ABU5ES26</accession>
<dbReference type="RefSeq" id="WP_320684937.1">
    <property type="nucleotide sequence ID" value="NZ_JAXBLV010000008.1"/>
</dbReference>
<dbReference type="PIRSF" id="PIRSF000876">
    <property type="entry name" value="RR_chemtxs_CheB"/>
    <property type="match status" value="1"/>
</dbReference>
<dbReference type="SMART" id="SM00448">
    <property type="entry name" value="REC"/>
    <property type="match status" value="1"/>
</dbReference>
<organism evidence="10 11">
    <name type="scientific">Gemmata algarum</name>
    <dbReference type="NCBI Taxonomy" id="2975278"/>
    <lineage>
        <taxon>Bacteria</taxon>
        <taxon>Pseudomonadati</taxon>
        <taxon>Planctomycetota</taxon>
        <taxon>Planctomycetia</taxon>
        <taxon>Gemmatales</taxon>
        <taxon>Gemmataceae</taxon>
        <taxon>Gemmata</taxon>
    </lineage>
</organism>
<comment type="function">
    <text evidence="5">Involved in chemotaxis. Part of a chemotaxis signal transduction system that modulates chemotaxis in response to various stimuli. Catalyzes the demethylation of specific methylglutamate residues introduced into the chemoreceptors (methyl-accepting chemotaxis proteins or MCP) by CheR. Also mediates the irreversible deamidation of specific glutamine residues to glutamic acid.</text>
</comment>
<comment type="catalytic activity">
    <reaction evidence="4 5">
        <text>[protein]-L-glutamate 5-O-methyl ester + H2O = L-glutamyl-[protein] + methanol + H(+)</text>
        <dbReference type="Rhea" id="RHEA:23236"/>
        <dbReference type="Rhea" id="RHEA-COMP:10208"/>
        <dbReference type="Rhea" id="RHEA-COMP:10311"/>
        <dbReference type="ChEBI" id="CHEBI:15377"/>
        <dbReference type="ChEBI" id="CHEBI:15378"/>
        <dbReference type="ChEBI" id="CHEBI:17790"/>
        <dbReference type="ChEBI" id="CHEBI:29973"/>
        <dbReference type="ChEBI" id="CHEBI:82795"/>
        <dbReference type="EC" id="3.1.1.61"/>
    </reaction>
</comment>
<name>A0ABU5ES26_9BACT</name>
<evidence type="ECO:0000256" key="7">
    <source>
        <dbReference type="PROSITE-ProRule" id="PRU00169"/>
    </source>
</evidence>
<evidence type="ECO:0000256" key="4">
    <source>
        <dbReference type="ARBA" id="ARBA00048267"/>
    </source>
</evidence>
<keyword evidence="2 5" id="KW-0145">Chemotaxis</keyword>
<feature type="domain" description="Response regulatory" evidence="8">
    <location>
        <begin position="11"/>
        <end position="128"/>
    </location>
</feature>
<dbReference type="HAMAP" id="MF_00099">
    <property type="entry name" value="CheB_chemtxs"/>
    <property type="match status" value="1"/>
</dbReference>
<keyword evidence="5 7" id="KW-0597">Phosphoprotein</keyword>
<feature type="modified residue" description="4-aspartylphosphate" evidence="5 7">
    <location>
        <position position="62"/>
    </location>
</feature>
<dbReference type="EC" id="3.5.1.44" evidence="5"/>
<keyword evidence="3 5" id="KW-0378">Hydrolase</keyword>
<keyword evidence="1 5" id="KW-0963">Cytoplasm</keyword>
<dbReference type="InterPro" id="IPR008248">
    <property type="entry name" value="CheB-like"/>
</dbReference>
<dbReference type="PROSITE" id="PS50122">
    <property type="entry name" value="CHEB"/>
    <property type="match status" value="1"/>
</dbReference>
<proteinExistence type="inferred from homology"/>
<dbReference type="SUPFAM" id="SSF52172">
    <property type="entry name" value="CheY-like"/>
    <property type="match status" value="1"/>
</dbReference>
<dbReference type="PANTHER" id="PTHR42872:SF6">
    <property type="entry name" value="PROTEIN-GLUTAMATE METHYLESTERASE_PROTEIN-GLUTAMINE GLUTAMINASE"/>
    <property type="match status" value="1"/>
</dbReference>
<dbReference type="InterPro" id="IPR000673">
    <property type="entry name" value="Sig_transdc_resp-reg_Me-estase"/>
</dbReference>
<dbReference type="CDD" id="cd17541">
    <property type="entry name" value="REC_CheB-like"/>
    <property type="match status" value="1"/>
</dbReference>
<protein>
    <recommendedName>
        <fullName evidence="5">Protein-glutamate methylesterase/protein-glutamine glutaminase</fullName>
        <ecNumber evidence="5">3.1.1.61</ecNumber>
        <ecNumber evidence="5">3.5.1.44</ecNumber>
    </recommendedName>
</protein>
<dbReference type="PANTHER" id="PTHR42872">
    <property type="entry name" value="PROTEIN-GLUTAMATE METHYLESTERASE/PROTEIN-GLUTAMINE GLUTAMINASE"/>
    <property type="match status" value="1"/>
</dbReference>
<evidence type="ECO:0000256" key="3">
    <source>
        <dbReference type="ARBA" id="ARBA00022801"/>
    </source>
</evidence>
<feature type="active site" evidence="5 6">
    <location>
        <position position="308"/>
    </location>
</feature>
<dbReference type="EC" id="3.1.1.61" evidence="5"/>
<reference evidence="11" key="1">
    <citation type="journal article" date="2023" name="Mar. Drugs">
        <title>Gemmata algarum, a Novel Planctomycete Isolated from an Algal Mat, Displays Antimicrobial Activity.</title>
        <authorList>
            <person name="Kumar G."/>
            <person name="Kallscheuer N."/>
            <person name="Kashif M."/>
            <person name="Ahamad S."/>
            <person name="Jagadeeshwari U."/>
            <person name="Pannikurungottu S."/>
            <person name="Haufschild T."/>
            <person name="Kabuu M."/>
            <person name="Sasikala C."/>
            <person name="Jogler C."/>
            <person name="Ramana C."/>
        </authorList>
    </citation>
    <scope>NUCLEOTIDE SEQUENCE [LARGE SCALE GENOMIC DNA]</scope>
    <source>
        <strain evidence="11">JC673</strain>
    </source>
</reference>
<dbReference type="Pfam" id="PF01339">
    <property type="entry name" value="CheB_methylest"/>
    <property type="match status" value="1"/>
</dbReference>
<comment type="subcellular location">
    <subcellularLocation>
        <location evidence="5">Cytoplasm</location>
    </subcellularLocation>
</comment>
<comment type="similarity">
    <text evidence="5">Belongs to the CheB family.</text>
</comment>
<dbReference type="SUPFAM" id="SSF52738">
    <property type="entry name" value="Methylesterase CheB, C-terminal domain"/>
    <property type="match status" value="1"/>
</dbReference>
<dbReference type="Pfam" id="PF00072">
    <property type="entry name" value="Response_reg"/>
    <property type="match status" value="1"/>
</dbReference>